<dbReference type="SUPFAM" id="SSF52980">
    <property type="entry name" value="Restriction endonuclease-like"/>
    <property type="match status" value="1"/>
</dbReference>
<proteinExistence type="predicted"/>
<feature type="non-terminal residue" evidence="3">
    <location>
        <position position="256"/>
    </location>
</feature>
<evidence type="ECO:0008006" key="5">
    <source>
        <dbReference type="Google" id="ProtNLM"/>
    </source>
</evidence>
<keyword evidence="2" id="KW-0496">Mitochondrion</keyword>
<dbReference type="InterPro" id="IPR018828">
    <property type="entry name" value="RRG7"/>
</dbReference>
<name>A0A6A5UUZ0_9PLEO</name>
<organism evidence="3 4">
    <name type="scientific">Bimuria novae-zelandiae CBS 107.79</name>
    <dbReference type="NCBI Taxonomy" id="1447943"/>
    <lineage>
        <taxon>Eukaryota</taxon>
        <taxon>Fungi</taxon>
        <taxon>Dikarya</taxon>
        <taxon>Ascomycota</taxon>
        <taxon>Pezizomycotina</taxon>
        <taxon>Dothideomycetes</taxon>
        <taxon>Pleosporomycetidae</taxon>
        <taxon>Pleosporales</taxon>
        <taxon>Massarineae</taxon>
        <taxon>Didymosphaeriaceae</taxon>
        <taxon>Bimuria</taxon>
    </lineage>
</organism>
<dbReference type="InterPro" id="IPR011856">
    <property type="entry name" value="tRNA_endonuc-like_dom_sf"/>
</dbReference>
<feature type="non-terminal residue" evidence="3">
    <location>
        <position position="1"/>
    </location>
</feature>
<evidence type="ECO:0000313" key="4">
    <source>
        <dbReference type="Proteomes" id="UP000800036"/>
    </source>
</evidence>
<evidence type="ECO:0000256" key="1">
    <source>
        <dbReference type="ARBA" id="ARBA00004173"/>
    </source>
</evidence>
<dbReference type="AlphaFoldDB" id="A0A6A5UUZ0"/>
<evidence type="ECO:0000313" key="3">
    <source>
        <dbReference type="EMBL" id="KAF1968548.1"/>
    </source>
</evidence>
<dbReference type="InterPro" id="IPR011335">
    <property type="entry name" value="Restrct_endonuc-II-like"/>
</dbReference>
<dbReference type="GO" id="GO:0006302">
    <property type="term" value="P:double-strand break repair"/>
    <property type="evidence" value="ECO:0007669"/>
    <property type="project" value="UniProtKB-ARBA"/>
</dbReference>
<reference evidence="3" key="1">
    <citation type="journal article" date="2020" name="Stud. Mycol.">
        <title>101 Dothideomycetes genomes: a test case for predicting lifestyles and emergence of pathogens.</title>
        <authorList>
            <person name="Haridas S."/>
            <person name="Albert R."/>
            <person name="Binder M."/>
            <person name="Bloem J."/>
            <person name="Labutti K."/>
            <person name="Salamov A."/>
            <person name="Andreopoulos B."/>
            <person name="Baker S."/>
            <person name="Barry K."/>
            <person name="Bills G."/>
            <person name="Bluhm B."/>
            <person name="Cannon C."/>
            <person name="Castanera R."/>
            <person name="Culley D."/>
            <person name="Daum C."/>
            <person name="Ezra D."/>
            <person name="Gonzalez J."/>
            <person name="Henrissat B."/>
            <person name="Kuo A."/>
            <person name="Liang C."/>
            <person name="Lipzen A."/>
            <person name="Lutzoni F."/>
            <person name="Magnuson J."/>
            <person name="Mondo S."/>
            <person name="Nolan M."/>
            <person name="Ohm R."/>
            <person name="Pangilinan J."/>
            <person name="Park H.-J."/>
            <person name="Ramirez L."/>
            <person name="Alfaro M."/>
            <person name="Sun H."/>
            <person name="Tritt A."/>
            <person name="Yoshinaga Y."/>
            <person name="Zwiers L.-H."/>
            <person name="Turgeon B."/>
            <person name="Goodwin S."/>
            <person name="Spatafora J."/>
            <person name="Crous P."/>
            <person name="Grigoriev I."/>
        </authorList>
    </citation>
    <scope>NUCLEOTIDE SEQUENCE</scope>
    <source>
        <strain evidence="3">CBS 107.79</strain>
    </source>
</reference>
<dbReference type="OrthoDB" id="20734at2759"/>
<sequence length="256" mass="28582">PSAVHHTSTTNVARTEIPRLLVKPGSSYHNSLASFLEHAARSNLLPNRTIYIGTHYEYTVAEALLRLGFSLIRTGQKNDAGIDLVGHWMLSVFREPMPVIIQCKARENKCSPVEIRELEGAFHSVPQDWRNKDVLGVLVSPARASEGLRKQMYLSRRPVAFLQISRSGLITQFLWNRAAAERGMEGVGVTPRYTVLPLAAVNIPVRCRDANGRWVKGSNPPVRIQKPQVRTVVTDIQLTWMGTPIFPDKEGLALET</sequence>
<dbReference type="Proteomes" id="UP000800036">
    <property type="component" value="Unassembled WGS sequence"/>
</dbReference>
<dbReference type="GO" id="GO:0003676">
    <property type="term" value="F:nucleic acid binding"/>
    <property type="evidence" value="ECO:0007669"/>
    <property type="project" value="InterPro"/>
</dbReference>
<gene>
    <name evidence="3" type="ORF">BU23DRAFT_409955</name>
</gene>
<protein>
    <recommendedName>
        <fullName evidence="5">Restriction endonuclease type IV Mrr domain-containing protein</fullName>
    </recommendedName>
</protein>
<dbReference type="Pfam" id="PF10356">
    <property type="entry name" value="RRG7"/>
    <property type="match status" value="2"/>
</dbReference>
<evidence type="ECO:0000256" key="2">
    <source>
        <dbReference type="ARBA" id="ARBA00023128"/>
    </source>
</evidence>
<dbReference type="EMBL" id="ML976719">
    <property type="protein sequence ID" value="KAF1968548.1"/>
    <property type="molecule type" value="Genomic_DNA"/>
</dbReference>
<keyword evidence="4" id="KW-1185">Reference proteome</keyword>
<accession>A0A6A5UUZ0</accession>
<comment type="subcellular location">
    <subcellularLocation>
        <location evidence="1">Mitochondrion</location>
    </subcellularLocation>
</comment>
<dbReference type="Gene3D" id="3.40.1350.10">
    <property type="match status" value="1"/>
</dbReference>
<dbReference type="GO" id="GO:0005739">
    <property type="term" value="C:mitochondrion"/>
    <property type="evidence" value="ECO:0007669"/>
    <property type="project" value="UniProtKB-SubCell"/>
</dbReference>
<dbReference type="PANTHER" id="PTHR28133:SF1">
    <property type="entry name" value="REQUIRED FOR RESPIRATORY GROWTH PROTEIN 7, MITOCHONDRIAL"/>
    <property type="match status" value="1"/>
</dbReference>
<dbReference type="PANTHER" id="PTHR28133">
    <property type="entry name" value="REQUIRED FOR RESPIRATORY GROWTH PROTEIN 7, MITOCHONDRIAL"/>
    <property type="match status" value="1"/>
</dbReference>